<gene>
    <name evidence="1" type="ORF">GBF38_006572</name>
</gene>
<reference evidence="1" key="1">
    <citation type="submission" date="2020-04" db="EMBL/GenBank/DDBJ databases">
        <title>A chromosome-scale assembly and high-density genetic map of the yellow drum (Nibea albiflora) genome.</title>
        <authorList>
            <person name="Xu D."/>
            <person name="Zhang W."/>
            <person name="Chen R."/>
            <person name="Tan P."/>
            <person name="Wang L."/>
            <person name="Song H."/>
            <person name="Tian L."/>
            <person name="Zhu Q."/>
            <person name="Wang B."/>
        </authorList>
    </citation>
    <scope>NUCLEOTIDE SEQUENCE</scope>
    <source>
        <strain evidence="1">ZJHYS-2018</strain>
    </source>
</reference>
<comment type="caution">
    <text evidence="1">The sequence shown here is derived from an EMBL/GenBank/DDBJ whole genome shotgun (WGS) entry which is preliminary data.</text>
</comment>
<name>A0ACB7EGB8_NIBAL</name>
<accession>A0ACB7EGB8</accession>
<protein>
    <submittedName>
        <fullName evidence="1">Uncharacterized protein</fullName>
    </submittedName>
</protein>
<evidence type="ECO:0000313" key="2">
    <source>
        <dbReference type="Proteomes" id="UP000805704"/>
    </source>
</evidence>
<dbReference type="EMBL" id="CM024795">
    <property type="protein sequence ID" value="KAG8001076.1"/>
    <property type="molecule type" value="Genomic_DNA"/>
</dbReference>
<proteinExistence type="predicted"/>
<evidence type="ECO:0000313" key="1">
    <source>
        <dbReference type="EMBL" id="KAG8001076.1"/>
    </source>
</evidence>
<dbReference type="Proteomes" id="UP000805704">
    <property type="component" value="Chromosome 7"/>
</dbReference>
<sequence>MRVLLMIGTVLNDLVSRAGSQKKEHGAIILRGLVPAQILNELEQMKLEEQPCNKPVQVSEYQREQDALMGVKPRGAGERTCINRKQKTCGSALTVESVPRTGEVQFAVRGGSSRKKRCWAWFWLLAGPRLQILLVLIQEAASPAELKKPTHHFEENELLDRKSSRAKRRCHRSGEQR</sequence>
<organism evidence="1 2">
    <name type="scientific">Nibea albiflora</name>
    <name type="common">Yellow drum</name>
    <name type="synonym">Corvina albiflora</name>
    <dbReference type="NCBI Taxonomy" id="240163"/>
    <lineage>
        <taxon>Eukaryota</taxon>
        <taxon>Metazoa</taxon>
        <taxon>Chordata</taxon>
        <taxon>Craniata</taxon>
        <taxon>Vertebrata</taxon>
        <taxon>Euteleostomi</taxon>
        <taxon>Actinopterygii</taxon>
        <taxon>Neopterygii</taxon>
        <taxon>Teleostei</taxon>
        <taxon>Neoteleostei</taxon>
        <taxon>Acanthomorphata</taxon>
        <taxon>Eupercaria</taxon>
        <taxon>Sciaenidae</taxon>
        <taxon>Nibea</taxon>
    </lineage>
</organism>
<keyword evidence="2" id="KW-1185">Reference proteome</keyword>